<keyword evidence="2 5" id="KW-0812">Transmembrane</keyword>
<dbReference type="EMBL" id="AP024169">
    <property type="protein sequence ID" value="BCN32057.1"/>
    <property type="molecule type" value="Genomic_DNA"/>
</dbReference>
<keyword evidence="7" id="KW-1185">Reference proteome</keyword>
<feature type="transmembrane region" description="Helical" evidence="5">
    <location>
        <begin position="85"/>
        <end position="104"/>
    </location>
</feature>
<evidence type="ECO:0000313" key="6">
    <source>
        <dbReference type="EMBL" id="BCN32057.1"/>
    </source>
</evidence>
<reference evidence="6 7" key="1">
    <citation type="submission" date="2020-11" db="EMBL/GenBank/DDBJ databases">
        <title>Draft genome sequencing of a Lachnospiraceae strain isolated from anoxic soil subjected to BSD treatment.</title>
        <authorList>
            <person name="Uek A."/>
            <person name="Tonouchi A."/>
        </authorList>
    </citation>
    <scope>NUCLEOTIDE SEQUENCE [LARGE SCALE GENOMIC DNA]</scope>
    <source>
        <strain evidence="6 7">TB5</strain>
    </source>
</reference>
<sequence>MTHLITLLSTNKFISIVIIFIFLDTILGVLRAIKERKFNSAIGINGAIRKVAMLSCIIILAIVDIIFSFNMSFMVPTSVLNATNITQIGICEFFCILFVLYEAISCMKNAMLCGLPMPKKLKSKLEQFLNEMTSEMPTQSDNNKSR</sequence>
<keyword evidence="3 5" id="KW-1133">Transmembrane helix</keyword>
<dbReference type="InterPro" id="IPR006480">
    <property type="entry name" value="Phage_holin_4_1"/>
</dbReference>
<dbReference type="AlphaFoldDB" id="A0A7R7EP49"/>
<dbReference type="KEGG" id="ahb:bsdtb5_33520"/>
<proteinExistence type="predicted"/>
<evidence type="ECO:0000256" key="5">
    <source>
        <dbReference type="SAM" id="Phobius"/>
    </source>
</evidence>
<name>A0A7R7EP49_9FIRM</name>
<dbReference type="NCBIfam" id="TIGR01593">
    <property type="entry name" value="holin_tox_secr"/>
    <property type="match status" value="1"/>
</dbReference>
<keyword evidence="4 5" id="KW-0472">Membrane</keyword>
<dbReference type="Proteomes" id="UP000595897">
    <property type="component" value="Chromosome"/>
</dbReference>
<comment type="subcellular location">
    <subcellularLocation>
        <location evidence="1">Membrane</location>
        <topology evidence="1">Multi-pass membrane protein</topology>
    </subcellularLocation>
</comment>
<evidence type="ECO:0000256" key="2">
    <source>
        <dbReference type="ARBA" id="ARBA00022692"/>
    </source>
</evidence>
<dbReference type="RefSeq" id="WP_271713138.1">
    <property type="nucleotide sequence ID" value="NZ_AP024169.1"/>
</dbReference>
<accession>A0A7R7EP49</accession>
<evidence type="ECO:0000256" key="1">
    <source>
        <dbReference type="ARBA" id="ARBA00004141"/>
    </source>
</evidence>
<feature type="transmembrane region" description="Helical" evidence="5">
    <location>
        <begin position="51"/>
        <end position="73"/>
    </location>
</feature>
<feature type="transmembrane region" description="Helical" evidence="5">
    <location>
        <begin position="12"/>
        <end position="30"/>
    </location>
</feature>
<evidence type="ECO:0000256" key="3">
    <source>
        <dbReference type="ARBA" id="ARBA00022989"/>
    </source>
</evidence>
<evidence type="ECO:0000313" key="7">
    <source>
        <dbReference type="Proteomes" id="UP000595897"/>
    </source>
</evidence>
<organism evidence="6 7">
    <name type="scientific">Anaeromicropila herbilytica</name>
    <dbReference type="NCBI Taxonomy" id="2785025"/>
    <lineage>
        <taxon>Bacteria</taxon>
        <taxon>Bacillati</taxon>
        <taxon>Bacillota</taxon>
        <taxon>Clostridia</taxon>
        <taxon>Lachnospirales</taxon>
        <taxon>Lachnospiraceae</taxon>
        <taxon>Anaeromicropila</taxon>
    </lineage>
</organism>
<dbReference type="GO" id="GO:0016020">
    <property type="term" value="C:membrane"/>
    <property type="evidence" value="ECO:0007669"/>
    <property type="project" value="UniProtKB-SubCell"/>
</dbReference>
<evidence type="ECO:0000256" key="4">
    <source>
        <dbReference type="ARBA" id="ARBA00023136"/>
    </source>
</evidence>
<dbReference type="Pfam" id="PF05105">
    <property type="entry name" value="Phage_holin_4_1"/>
    <property type="match status" value="1"/>
</dbReference>
<protein>
    <submittedName>
        <fullName evidence="6">Protein UtxA</fullName>
    </submittedName>
</protein>
<gene>
    <name evidence="6" type="primary">tcdE</name>
    <name evidence="6" type="ORF">bsdtb5_33520</name>
</gene>